<reference evidence="4" key="1">
    <citation type="submission" date="2017-02" db="UniProtKB">
        <authorList>
            <consortium name="WormBaseParasite"/>
        </authorList>
    </citation>
    <scope>IDENTIFICATION</scope>
</reference>
<evidence type="ECO:0000313" key="4">
    <source>
        <dbReference type="WBParaSite" id="DME_0000564001-mRNA-1"/>
    </source>
</evidence>
<accession>A0A0N4UE55</accession>
<dbReference type="AlphaFoldDB" id="A0A0N4UE55"/>
<name>A0A0N4UE55_DRAME</name>
<gene>
    <name evidence="1" type="ORF">DME_LOCUS685</name>
</gene>
<evidence type="ECO:0000313" key="2">
    <source>
        <dbReference type="Proteomes" id="UP000038040"/>
    </source>
</evidence>
<dbReference type="WBParaSite" id="DME_0000564001-mRNA-1">
    <property type="protein sequence ID" value="DME_0000564001-mRNA-1"/>
    <property type="gene ID" value="DME_0000564001"/>
</dbReference>
<reference evidence="1 3" key="2">
    <citation type="submission" date="2018-11" db="EMBL/GenBank/DDBJ databases">
        <authorList>
            <consortium name="Pathogen Informatics"/>
        </authorList>
    </citation>
    <scope>NUCLEOTIDE SEQUENCE [LARGE SCALE GENOMIC DNA]</scope>
</reference>
<proteinExistence type="predicted"/>
<evidence type="ECO:0000313" key="3">
    <source>
        <dbReference type="Proteomes" id="UP000274756"/>
    </source>
</evidence>
<keyword evidence="3" id="KW-1185">Reference proteome</keyword>
<dbReference type="Proteomes" id="UP000274756">
    <property type="component" value="Unassembled WGS sequence"/>
</dbReference>
<evidence type="ECO:0000313" key="1">
    <source>
        <dbReference type="EMBL" id="VDN50712.1"/>
    </source>
</evidence>
<dbReference type="EMBL" id="UYYG01000006">
    <property type="protein sequence ID" value="VDN50712.1"/>
    <property type="molecule type" value="Genomic_DNA"/>
</dbReference>
<dbReference type="Proteomes" id="UP000038040">
    <property type="component" value="Unplaced"/>
</dbReference>
<sequence>MAVEADGYATILSNNDHYINQTASTSSNLTDDEKSTTTIIVIHCHPSHNVVSSMENSEDQSWLDAGPSATIEGSCPVLPSSSRKQTNSLMCDGDLVKIFDDISRNLRFEGKNNKANLLGRIFGIVLNIMRIASTKVFLREDPDIGELIVEQVRNLVDTDRSSMESLILCADIVIPLVQSVFHVGSSESHILANIYLMSSKLV</sequence>
<organism evidence="2 4">
    <name type="scientific">Dracunculus medinensis</name>
    <name type="common">Guinea worm</name>
    <dbReference type="NCBI Taxonomy" id="318479"/>
    <lineage>
        <taxon>Eukaryota</taxon>
        <taxon>Metazoa</taxon>
        <taxon>Ecdysozoa</taxon>
        <taxon>Nematoda</taxon>
        <taxon>Chromadorea</taxon>
        <taxon>Rhabditida</taxon>
        <taxon>Spirurina</taxon>
        <taxon>Dracunculoidea</taxon>
        <taxon>Dracunculidae</taxon>
        <taxon>Dracunculus</taxon>
    </lineage>
</organism>
<protein>
    <submittedName>
        <fullName evidence="4">Aberrant lateral root formation 4</fullName>
    </submittedName>
</protein>